<dbReference type="EMBL" id="QGKW02001940">
    <property type="protein sequence ID" value="KAF2556533.1"/>
    <property type="molecule type" value="Genomic_DNA"/>
</dbReference>
<proteinExistence type="predicted"/>
<dbReference type="AlphaFoldDB" id="A0A8S9HES3"/>
<dbReference type="InterPro" id="IPR003871">
    <property type="entry name" value="RFA1B/D_OB_1st"/>
</dbReference>
<dbReference type="InterPro" id="IPR012340">
    <property type="entry name" value="NA-bd_OB-fold"/>
</dbReference>
<protein>
    <recommendedName>
        <fullName evidence="1">Replication protein A 70 kDa DNA-binding subunit B/D first OB fold domain-containing protein</fullName>
    </recommendedName>
</protein>
<evidence type="ECO:0000259" key="1">
    <source>
        <dbReference type="Pfam" id="PF02721"/>
    </source>
</evidence>
<organism evidence="2 3">
    <name type="scientific">Brassica cretica</name>
    <name type="common">Mustard</name>
    <dbReference type="NCBI Taxonomy" id="69181"/>
    <lineage>
        <taxon>Eukaryota</taxon>
        <taxon>Viridiplantae</taxon>
        <taxon>Streptophyta</taxon>
        <taxon>Embryophyta</taxon>
        <taxon>Tracheophyta</taxon>
        <taxon>Spermatophyta</taxon>
        <taxon>Magnoliopsida</taxon>
        <taxon>eudicotyledons</taxon>
        <taxon>Gunneridae</taxon>
        <taxon>Pentapetalae</taxon>
        <taxon>rosids</taxon>
        <taxon>malvids</taxon>
        <taxon>Brassicales</taxon>
        <taxon>Brassicaceae</taxon>
        <taxon>Brassiceae</taxon>
        <taxon>Brassica</taxon>
    </lineage>
</organism>
<evidence type="ECO:0000313" key="2">
    <source>
        <dbReference type="EMBL" id="KAF2556533.1"/>
    </source>
</evidence>
<evidence type="ECO:0000313" key="3">
    <source>
        <dbReference type="Proteomes" id="UP000712281"/>
    </source>
</evidence>
<reference evidence="2" key="1">
    <citation type="submission" date="2019-12" db="EMBL/GenBank/DDBJ databases">
        <title>Genome sequencing and annotation of Brassica cretica.</title>
        <authorList>
            <person name="Studholme D.J."/>
            <person name="Sarris P.F."/>
        </authorList>
    </citation>
    <scope>NUCLEOTIDE SEQUENCE</scope>
    <source>
        <strain evidence="2">PFS-001/15</strain>
        <tissue evidence="2">Leaf</tissue>
    </source>
</reference>
<dbReference type="Proteomes" id="UP000712281">
    <property type="component" value="Unassembled WGS sequence"/>
</dbReference>
<name>A0A8S9HES3_BRACR</name>
<dbReference type="Pfam" id="PF02721">
    <property type="entry name" value="DUF223"/>
    <property type="match status" value="1"/>
</dbReference>
<dbReference type="CDD" id="cd04480">
    <property type="entry name" value="RPA1_DBD_A_like"/>
    <property type="match status" value="1"/>
</dbReference>
<feature type="domain" description="Replication protein A 70 kDa DNA-binding subunit B/D first OB fold" evidence="1">
    <location>
        <begin position="4"/>
        <end position="71"/>
    </location>
</feature>
<accession>A0A8S9HES3</accession>
<gene>
    <name evidence="2" type="ORF">F2Q68_00016036</name>
</gene>
<dbReference type="CDD" id="cd04481">
    <property type="entry name" value="RPA1_DBD_B_like"/>
    <property type="match status" value="1"/>
</dbReference>
<comment type="caution">
    <text evidence="2">The sequence shown here is derived from an EMBL/GenBank/DDBJ whole genome shotgun (WGS) entry which is preliminary data.</text>
</comment>
<sequence length="151" mass="17268">MSTFSYFSGLKPNKFNKEIKTKIVRAWKQYSPVVGESIELVLCDSFGDTIHATINKDFVARYDRIMQEGDHRLTIVVWGKHAEVLSDALRLGISRALICVVRFGKISVCQSERTVSNVYNISDITLHPDMDDVEAFLKLLQRRQITDRSCI</sequence>
<dbReference type="Gene3D" id="2.40.50.140">
    <property type="entry name" value="Nucleic acid-binding proteins"/>
    <property type="match status" value="1"/>
</dbReference>